<gene>
    <name evidence="2" type="ORF">EURHEDRAFT_72559</name>
</gene>
<dbReference type="AlphaFoldDB" id="A0A017SF14"/>
<keyword evidence="1" id="KW-0812">Transmembrane</keyword>
<dbReference type="OrthoDB" id="1937642at2759"/>
<organism evidence="2 3">
    <name type="scientific">Aspergillus ruber (strain CBS 135680)</name>
    <dbReference type="NCBI Taxonomy" id="1388766"/>
    <lineage>
        <taxon>Eukaryota</taxon>
        <taxon>Fungi</taxon>
        <taxon>Dikarya</taxon>
        <taxon>Ascomycota</taxon>
        <taxon>Pezizomycotina</taxon>
        <taxon>Eurotiomycetes</taxon>
        <taxon>Eurotiomycetidae</taxon>
        <taxon>Eurotiales</taxon>
        <taxon>Aspergillaceae</taxon>
        <taxon>Aspergillus</taxon>
        <taxon>Aspergillus subgen. Aspergillus</taxon>
    </lineage>
</organism>
<keyword evidence="1" id="KW-1133">Transmembrane helix</keyword>
<dbReference type="HOGENOM" id="CLU_1081761_0_0_1"/>
<accession>A0A017SF14</accession>
<dbReference type="Proteomes" id="UP000019804">
    <property type="component" value="Unassembled WGS sequence"/>
</dbReference>
<dbReference type="RefSeq" id="XP_040638538.1">
    <property type="nucleotide sequence ID" value="XM_040787635.1"/>
</dbReference>
<feature type="transmembrane region" description="Helical" evidence="1">
    <location>
        <begin position="142"/>
        <end position="162"/>
    </location>
</feature>
<evidence type="ECO:0000313" key="2">
    <source>
        <dbReference type="EMBL" id="EYE94850.1"/>
    </source>
</evidence>
<sequence>MVAYAVSAVVSAVGENKLMPPPDCVPVKSSMGDQDMCATTLAGLLIGLSKILRLGWMIASAHTWKLFLIRVRNSTREKNQKMRPRSPGPERPTQAGPCISIYKTGPAVPGHTGSDRVYILGFVTGFIQLGIAAIPCGLYGDWGVLLVTGSGIILCLAMGSLGQWKCEEWASRSNSSDKTVVLTRGNGSQHAIVILGTKEGLDLEALATGPATVDLSTLWIFFCCGMIHNPIRLQILVILVSLVSPLPAFKGSAVLSL</sequence>
<feature type="transmembrane region" description="Helical" evidence="1">
    <location>
        <begin position="117"/>
        <end position="136"/>
    </location>
</feature>
<proteinExistence type="predicted"/>
<protein>
    <submittedName>
        <fullName evidence="2">Uncharacterized protein</fullName>
    </submittedName>
</protein>
<keyword evidence="3" id="KW-1185">Reference proteome</keyword>
<evidence type="ECO:0000256" key="1">
    <source>
        <dbReference type="SAM" id="Phobius"/>
    </source>
</evidence>
<dbReference type="GeneID" id="63702759"/>
<dbReference type="STRING" id="1388766.A0A017SF14"/>
<dbReference type="EMBL" id="KK088424">
    <property type="protein sequence ID" value="EYE94850.1"/>
    <property type="molecule type" value="Genomic_DNA"/>
</dbReference>
<evidence type="ECO:0000313" key="3">
    <source>
        <dbReference type="Proteomes" id="UP000019804"/>
    </source>
</evidence>
<keyword evidence="1" id="KW-0472">Membrane</keyword>
<reference evidence="3" key="1">
    <citation type="journal article" date="2014" name="Nat. Commun.">
        <title>Genomic adaptations of the halophilic Dead Sea filamentous fungus Eurotium rubrum.</title>
        <authorList>
            <person name="Kis-Papo T."/>
            <person name="Weig A.R."/>
            <person name="Riley R."/>
            <person name="Persoh D."/>
            <person name="Salamov A."/>
            <person name="Sun H."/>
            <person name="Lipzen A."/>
            <person name="Wasser S.P."/>
            <person name="Rambold G."/>
            <person name="Grigoriev I.V."/>
            <person name="Nevo E."/>
        </authorList>
    </citation>
    <scope>NUCLEOTIDE SEQUENCE [LARGE SCALE GENOMIC DNA]</scope>
    <source>
        <strain evidence="3">CBS 135680</strain>
    </source>
</reference>
<name>A0A017SF14_ASPRC</name>